<dbReference type="GO" id="GO:0006402">
    <property type="term" value="P:mRNA catabolic process"/>
    <property type="evidence" value="ECO:0007669"/>
    <property type="project" value="InterPro"/>
</dbReference>
<evidence type="ECO:0008006" key="5">
    <source>
        <dbReference type="Google" id="ProtNLM"/>
    </source>
</evidence>
<feature type="region of interest" description="Disordered" evidence="2">
    <location>
        <begin position="1"/>
        <end position="63"/>
    </location>
</feature>
<dbReference type="GO" id="GO:0003723">
    <property type="term" value="F:RNA binding"/>
    <property type="evidence" value="ECO:0007669"/>
    <property type="project" value="InterPro"/>
</dbReference>
<dbReference type="SUPFAM" id="SSF117130">
    <property type="entry name" value="CsrA-like"/>
    <property type="match status" value="1"/>
</dbReference>
<name>A0A4Q8LBA8_9GAMM</name>
<feature type="region of interest" description="Disordered" evidence="2">
    <location>
        <begin position="112"/>
        <end position="140"/>
    </location>
</feature>
<organism evidence="3 4">
    <name type="scientific">Pseudoxanthomonas winnipegensis</name>
    <dbReference type="NCBI Taxonomy" id="2480810"/>
    <lineage>
        <taxon>Bacteria</taxon>
        <taxon>Pseudomonadati</taxon>
        <taxon>Pseudomonadota</taxon>
        <taxon>Gammaproteobacteria</taxon>
        <taxon>Lysobacterales</taxon>
        <taxon>Lysobacteraceae</taxon>
        <taxon>Pseudoxanthomonas</taxon>
    </lineage>
</organism>
<evidence type="ECO:0000256" key="1">
    <source>
        <dbReference type="ARBA" id="ARBA00023159"/>
    </source>
</evidence>
<evidence type="ECO:0000313" key="3">
    <source>
        <dbReference type="EMBL" id="TAA25972.1"/>
    </source>
</evidence>
<proteinExistence type="predicted"/>
<evidence type="ECO:0000313" key="4">
    <source>
        <dbReference type="Proteomes" id="UP000292627"/>
    </source>
</evidence>
<accession>A0A4Q8LBA8</accession>
<reference evidence="3 4" key="1">
    <citation type="submission" date="2019-02" db="EMBL/GenBank/DDBJ databases">
        <title>WGS of Pseudoxanthomonas species novum from clinical isolates.</title>
        <authorList>
            <person name="Bernier A.-M."/>
            <person name="Bernard K."/>
            <person name="Vachon A."/>
        </authorList>
    </citation>
    <scope>NUCLEOTIDE SEQUENCE [LARGE SCALE GENOMIC DNA]</scope>
    <source>
        <strain evidence="3 4">NML171200</strain>
    </source>
</reference>
<keyword evidence="1" id="KW-0010">Activator</keyword>
<dbReference type="InterPro" id="IPR003751">
    <property type="entry name" value="CsrA"/>
</dbReference>
<dbReference type="Gene3D" id="2.60.40.4380">
    <property type="entry name" value="Translational regulator CsrA"/>
    <property type="match status" value="1"/>
</dbReference>
<comment type="caution">
    <text evidence="3">The sequence shown here is derived from an EMBL/GenBank/DDBJ whole genome shotgun (WGS) entry which is preliminary data.</text>
</comment>
<dbReference type="Proteomes" id="UP000292627">
    <property type="component" value="Unassembled WGS sequence"/>
</dbReference>
<gene>
    <name evidence="3" type="ORF">EA660_08175</name>
</gene>
<dbReference type="Pfam" id="PF02599">
    <property type="entry name" value="CsrA"/>
    <property type="match status" value="1"/>
</dbReference>
<dbReference type="AlphaFoldDB" id="A0A4Q8LBA8"/>
<sequence length="140" mass="15117">MGRSGRRRRRGHPAARWRDPGRAPGALCGPPGQTPSPTHRNRAGLPPGARRAAPVSNDSPPRFRPAELFVRAGTTIFLGDDIQIQIRAAHKGRAKLHVYAPKETAINRAENFAPERMPERVVQPQNSDGSGVGAPEPSAK</sequence>
<protein>
    <recommendedName>
        <fullName evidence="5">Carbon storage regulator</fullName>
    </recommendedName>
</protein>
<dbReference type="GO" id="GO:0006109">
    <property type="term" value="P:regulation of carbohydrate metabolic process"/>
    <property type="evidence" value="ECO:0007669"/>
    <property type="project" value="InterPro"/>
</dbReference>
<dbReference type="EMBL" id="SHMC01000003">
    <property type="protein sequence ID" value="TAA25972.1"/>
    <property type="molecule type" value="Genomic_DNA"/>
</dbReference>
<dbReference type="InterPro" id="IPR036107">
    <property type="entry name" value="CsrA_sf"/>
</dbReference>
<evidence type="ECO:0000256" key="2">
    <source>
        <dbReference type="SAM" id="MobiDB-lite"/>
    </source>
</evidence>
<feature type="compositionally biased region" description="Basic residues" evidence="2">
    <location>
        <begin position="1"/>
        <end position="15"/>
    </location>
</feature>
<feature type="compositionally biased region" description="Low complexity" evidence="2">
    <location>
        <begin position="43"/>
        <end position="54"/>
    </location>
</feature>